<sequence>MRLRRFRVRAFRCVHDSGEITVGDMAAFVGRNESGKTTILQALTLLNRDEMVSDLDLCDEMVEELKSEIKLVEGEFNLNENEIELIREKFPTLDLKNNNF</sequence>
<feature type="domain" description="Endonuclease GajA/Old nuclease/RecF-like AAA" evidence="2">
    <location>
        <begin position="1"/>
        <end position="86"/>
    </location>
</feature>
<name>A0A075FPU6_9ARCH</name>
<dbReference type="EMBL" id="KF900389">
    <property type="protein sequence ID" value="AIE93243.1"/>
    <property type="molecule type" value="Genomic_DNA"/>
</dbReference>
<dbReference type="SUPFAM" id="SSF52540">
    <property type="entry name" value="P-loop containing nucleoside triphosphate hydrolases"/>
    <property type="match status" value="1"/>
</dbReference>
<dbReference type="InterPro" id="IPR027417">
    <property type="entry name" value="P-loop_NTPase"/>
</dbReference>
<dbReference type="InterPro" id="IPR051396">
    <property type="entry name" value="Bact_Antivir_Def_Nuclease"/>
</dbReference>
<dbReference type="PANTHER" id="PTHR43581">
    <property type="entry name" value="ATP/GTP PHOSPHATASE"/>
    <property type="match status" value="1"/>
</dbReference>
<dbReference type="PANTHER" id="PTHR43581:SF3">
    <property type="entry name" value="AAA+ ATPASE DOMAIN-CONTAINING PROTEIN"/>
    <property type="match status" value="1"/>
</dbReference>
<dbReference type="Pfam" id="PF13175">
    <property type="entry name" value="AAA_15"/>
    <property type="match status" value="1"/>
</dbReference>
<dbReference type="AlphaFoldDB" id="A0A075FPU6"/>
<reference evidence="3" key="1">
    <citation type="journal article" date="2014" name="Genome Biol. Evol.">
        <title>Pangenome evidence for extensive interdomain horizontal transfer affecting lineage core and shell genes in uncultured planktonic thaumarchaeota and euryarchaeota.</title>
        <authorList>
            <person name="Deschamps P."/>
            <person name="Zivanovic Y."/>
            <person name="Moreira D."/>
            <person name="Rodriguez-Valera F."/>
            <person name="Lopez-Garcia P."/>
        </authorList>
    </citation>
    <scope>NUCLEOTIDE SEQUENCE</scope>
</reference>
<evidence type="ECO:0000259" key="2">
    <source>
        <dbReference type="Pfam" id="PF13175"/>
    </source>
</evidence>
<dbReference type="Gene3D" id="3.40.50.300">
    <property type="entry name" value="P-loop containing nucleotide triphosphate hydrolases"/>
    <property type="match status" value="1"/>
</dbReference>
<feature type="coiled-coil region" evidence="1">
    <location>
        <begin position="55"/>
        <end position="82"/>
    </location>
</feature>
<organism evidence="3">
    <name type="scientific">uncultured marine thaumarchaeote AD1000_33_B07</name>
    <dbReference type="NCBI Taxonomy" id="1455908"/>
    <lineage>
        <taxon>Archaea</taxon>
        <taxon>Nitrososphaerota</taxon>
        <taxon>environmental samples</taxon>
    </lineage>
</organism>
<dbReference type="InterPro" id="IPR041685">
    <property type="entry name" value="AAA_GajA/Old/RecF-like"/>
</dbReference>
<proteinExistence type="predicted"/>
<evidence type="ECO:0000256" key="1">
    <source>
        <dbReference type="SAM" id="Coils"/>
    </source>
</evidence>
<protein>
    <recommendedName>
        <fullName evidence="2">Endonuclease GajA/Old nuclease/RecF-like AAA domain-containing protein</fullName>
    </recommendedName>
</protein>
<evidence type="ECO:0000313" key="3">
    <source>
        <dbReference type="EMBL" id="AIE93243.1"/>
    </source>
</evidence>
<keyword evidence="1" id="KW-0175">Coiled coil</keyword>
<accession>A0A075FPU6</accession>